<dbReference type="Gene3D" id="3.30.429.10">
    <property type="entry name" value="Macrophage Migration Inhibitory Factor"/>
    <property type="match status" value="1"/>
</dbReference>
<evidence type="ECO:0000313" key="7">
    <source>
        <dbReference type="Proteomes" id="UP000389128"/>
    </source>
</evidence>
<feature type="domain" description="4-oxalocrotonate tautomerase-like" evidence="5">
    <location>
        <begin position="2"/>
        <end position="60"/>
    </location>
</feature>
<dbReference type="InterPro" id="IPR018191">
    <property type="entry name" value="4-OT"/>
</dbReference>
<dbReference type="PANTHER" id="PTHR35530">
    <property type="entry name" value="TAUTOMERASE-RELATED"/>
    <property type="match status" value="1"/>
</dbReference>
<evidence type="ECO:0000313" key="6">
    <source>
        <dbReference type="EMBL" id="TYC51411.1"/>
    </source>
</evidence>
<gene>
    <name evidence="6" type="ORF">ETQ85_24295</name>
</gene>
<evidence type="ECO:0000259" key="5">
    <source>
        <dbReference type="Pfam" id="PF01361"/>
    </source>
</evidence>
<evidence type="ECO:0000256" key="3">
    <source>
        <dbReference type="PIRSR" id="PIRSR618191-1"/>
    </source>
</evidence>
<proteinExistence type="inferred from homology"/>
<name>A0A6C2CBJ1_9RHOO</name>
<feature type="active site" description="Proton acceptor; via imino nitrogen" evidence="3">
    <location>
        <position position="2"/>
    </location>
</feature>
<dbReference type="AlphaFoldDB" id="A0A6C2CBJ1"/>
<evidence type="ECO:0000256" key="1">
    <source>
        <dbReference type="ARBA" id="ARBA00006723"/>
    </source>
</evidence>
<sequence>MPIIEMHLLEGRSVEKKRKAVAAMTAALVDALEVQPEQVRILITEHPVEHFSVGGQTVGQRNAAKAD</sequence>
<comment type="similarity">
    <text evidence="1 4">Belongs to the 4-oxalocrotonate tautomerase family.</text>
</comment>
<dbReference type="SUPFAM" id="SSF55331">
    <property type="entry name" value="Tautomerase/MIF"/>
    <property type="match status" value="1"/>
</dbReference>
<dbReference type="InterPro" id="IPR004370">
    <property type="entry name" value="4-OT-like_dom"/>
</dbReference>
<dbReference type="PANTHER" id="PTHR35530:SF1">
    <property type="entry name" value="2-HYDROXYMUCONATE TAUTOMERASE"/>
    <property type="match status" value="1"/>
</dbReference>
<dbReference type="EC" id="5.3.2.-" evidence="4"/>
<accession>A0A6C2CBJ1</accession>
<dbReference type="EMBL" id="SDKK01000041">
    <property type="protein sequence ID" value="TYC51411.1"/>
    <property type="molecule type" value="Genomic_DNA"/>
</dbReference>
<dbReference type="OrthoDB" id="8527422at2"/>
<dbReference type="GO" id="GO:0016853">
    <property type="term" value="F:isomerase activity"/>
    <property type="evidence" value="ECO:0007669"/>
    <property type="project" value="UniProtKB-UniRule"/>
</dbReference>
<dbReference type="RefSeq" id="WP_148581593.1">
    <property type="nucleotide sequence ID" value="NZ_SDKK01000041.1"/>
</dbReference>
<dbReference type="NCBIfam" id="TIGR00013">
    <property type="entry name" value="taut"/>
    <property type="match status" value="1"/>
</dbReference>
<protein>
    <recommendedName>
        <fullName evidence="4">Tautomerase</fullName>
        <ecNumber evidence="4">5.3.2.-</ecNumber>
    </recommendedName>
</protein>
<dbReference type="InterPro" id="IPR014347">
    <property type="entry name" value="Tautomerase/MIF_sf"/>
</dbReference>
<dbReference type="Pfam" id="PF01361">
    <property type="entry name" value="Tautomerase"/>
    <property type="match status" value="1"/>
</dbReference>
<evidence type="ECO:0000256" key="2">
    <source>
        <dbReference type="ARBA" id="ARBA00023235"/>
    </source>
</evidence>
<keyword evidence="2 4" id="KW-0413">Isomerase</keyword>
<keyword evidence="7" id="KW-1185">Reference proteome</keyword>
<dbReference type="Proteomes" id="UP000389128">
    <property type="component" value="Unassembled WGS sequence"/>
</dbReference>
<evidence type="ECO:0000256" key="4">
    <source>
        <dbReference type="RuleBase" id="RU362032"/>
    </source>
</evidence>
<reference evidence="6 7" key="1">
    <citation type="submission" date="2019-01" db="EMBL/GenBank/DDBJ databases">
        <title>Zoogloea oleivorans genome sequencing and assembly.</title>
        <authorList>
            <person name="Tancsics A."/>
            <person name="Farkas M."/>
            <person name="Kriszt B."/>
            <person name="Maroti G."/>
            <person name="Horvath B."/>
        </authorList>
    </citation>
    <scope>NUCLEOTIDE SEQUENCE [LARGE SCALE GENOMIC DNA]</scope>
    <source>
        <strain evidence="6 7">Buc</strain>
    </source>
</reference>
<organism evidence="6 7">
    <name type="scientific">Zoogloea oleivorans</name>
    <dbReference type="NCBI Taxonomy" id="1552750"/>
    <lineage>
        <taxon>Bacteria</taxon>
        <taxon>Pseudomonadati</taxon>
        <taxon>Pseudomonadota</taxon>
        <taxon>Betaproteobacteria</taxon>
        <taxon>Rhodocyclales</taxon>
        <taxon>Zoogloeaceae</taxon>
        <taxon>Zoogloea</taxon>
    </lineage>
</organism>
<comment type="caution">
    <text evidence="6">The sequence shown here is derived from an EMBL/GenBank/DDBJ whole genome shotgun (WGS) entry which is preliminary data.</text>
</comment>